<dbReference type="NCBIfam" id="TIGR00136">
    <property type="entry name" value="mnmG_gidA"/>
    <property type="match status" value="1"/>
</dbReference>
<dbReference type="PANTHER" id="PTHR11806">
    <property type="entry name" value="GLUCOSE INHIBITED DIVISION PROTEIN A"/>
    <property type="match status" value="1"/>
</dbReference>
<comment type="subcellular location">
    <subcellularLocation>
        <location evidence="11">Cytoplasm</location>
    </subcellularLocation>
</comment>
<dbReference type="InterPro" id="IPR049312">
    <property type="entry name" value="GIDA_C_N"/>
</dbReference>
<keyword evidence="11" id="KW-0963">Cytoplasm</keyword>
<dbReference type="InterPro" id="IPR040131">
    <property type="entry name" value="MnmG_N"/>
</dbReference>
<dbReference type="InterPro" id="IPR004416">
    <property type="entry name" value="MnmG"/>
</dbReference>
<reference evidence="13 14" key="1">
    <citation type="submission" date="2019-06" db="EMBL/GenBank/DDBJ databases">
        <title>Genomic Encyclopedia of Type Strains, Phase IV (KMG-V): Genome sequencing to study the core and pangenomes of soil and plant-associated prokaryotes.</title>
        <authorList>
            <person name="Whitman W."/>
        </authorList>
    </citation>
    <scope>NUCLEOTIDE SEQUENCE [LARGE SCALE GENOMIC DNA]</scope>
    <source>
        <strain evidence="13 14">BR 11880</strain>
    </source>
</reference>
<dbReference type="HAMAP" id="MF_00129">
    <property type="entry name" value="MnmG_GidA"/>
    <property type="match status" value="1"/>
</dbReference>
<dbReference type="FunFam" id="3.50.50.60:FF:000145">
    <property type="entry name" value="tRNA uridine 5-carboxymethylaminomethyl modification enzyme"/>
    <property type="match status" value="1"/>
</dbReference>
<name>A0A560FLL2_9PROT</name>
<evidence type="ECO:0000256" key="10">
    <source>
        <dbReference type="ARBA" id="ARBA00031800"/>
    </source>
</evidence>
<dbReference type="InterPro" id="IPR002218">
    <property type="entry name" value="MnmG-rel"/>
</dbReference>
<dbReference type="GO" id="GO:0005829">
    <property type="term" value="C:cytosol"/>
    <property type="evidence" value="ECO:0007669"/>
    <property type="project" value="TreeGrafter"/>
</dbReference>
<dbReference type="PRINTS" id="PR00411">
    <property type="entry name" value="PNDRDTASEI"/>
</dbReference>
<evidence type="ECO:0000256" key="7">
    <source>
        <dbReference type="ARBA" id="ARBA00022827"/>
    </source>
</evidence>
<gene>
    <name evidence="11" type="primary">mnmG</name>
    <name evidence="11" type="synonym">gidA</name>
    <name evidence="13" type="ORF">FBZ89_103123</name>
</gene>
<evidence type="ECO:0000256" key="1">
    <source>
        <dbReference type="ARBA" id="ARBA00001974"/>
    </source>
</evidence>
<evidence type="ECO:0000256" key="2">
    <source>
        <dbReference type="ARBA" id="ARBA00003717"/>
    </source>
</evidence>
<dbReference type="GO" id="GO:0050660">
    <property type="term" value="F:flavin adenine dinucleotide binding"/>
    <property type="evidence" value="ECO:0007669"/>
    <property type="project" value="UniProtKB-UniRule"/>
</dbReference>
<dbReference type="Pfam" id="PF13932">
    <property type="entry name" value="SAM_GIDA_C"/>
    <property type="match status" value="1"/>
</dbReference>
<dbReference type="PANTHER" id="PTHR11806:SF0">
    <property type="entry name" value="PROTEIN MTO1 HOMOLOG, MITOCHONDRIAL"/>
    <property type="match status" value="1"/>
</dbReference>
<dbReference type="Proteomes" id="UP000319859">
    <property type="component" value="Unassembled WGS sequence"/>
</dbReference>
<dbReference type="InterPro" id="IPR047001">
    <property type="entry name" value="MnmG_C_subdom"/>
</dbReference>
<comment type="function">
    <text evidence="2 11">NAD-binding protein involved in the addition of a carboxymethylaminomethyl (cmnm) group at the wobble position (U34) of certain tRNAs, forming tRNA-cmnm(5)s(2)U34.</text>
</comment>
<evidence type="ECO:0000256" key="11">
    <source>
        <dbReference type="HAMAP-Rule" id="MF_00129"/>
    </source>
</evidence>
<dbReference type="InterPro" id="IPR044920">
    <property type="entry name" value="MnmG_C_subdom_sf"/>
</dbReference>
<dbReference type="Pfam" id="PF01134">
    <property type="entry name" value="GIDA"/>
    <property type="match status" value="1"/>
</dbReference>
<evidence type="ECO:0000256" key="9">
    <source>
        <dbReference type="ARBA" id="ARBA00025948"/>
    </source>
</evidence>
<protein>
    <recommendedName>
        <fullName evidence="4 11">tRNA uridine 5-carboxymethylaminomethyl modification enzyme MnmG</fullName>
    </recommendedName>
    <alternativeName>
        <fullName evidence="10 11">Glucose-inhibited division protein A</fullName>
    </alternativeName>
</protein>
<keyword evidence="8 11" id="KW-0520">NAD</keyword>
<dbReference type="SUPFAM" id="SSF51905">
    <property type="entry name" value="FAD/NAD(P)-binding domain"/>
    <property type="match status" value="1"/>
</dbReference>
<evidence type="ECO:0000313" key="13">
    <source>
        <dbReference type="EMBL" id="TWB22501.1"/>
    </source>
</evidence>
<proteinExistence type="inferred from homology"/>
<keyword evidence="7 11" id="KW-0274">FAD</keyword>
<evidence type="ECO:0000256" key="6">
    <source>
        <dbReference type="ARBA" id="ARBA00022694"/>
    </source>
</evidence>
<dbReference type="Gene3D" id="1.10.10.1800">
    <property type="entry name" value="tRNA uridine 5-carboxymethylaminomethyl modification enzyme MnmG/GidA"/>
    <property type="match status" value="1"/>
</dbReference>
<dbReference type="InterPro" id="IPR036188">
    <property type="entry name" value="FAD/NAD-bd_sf"/>
</dbReference>
<evidence type="ECO:0000256" key="4">
    <source>
        <dbReference type="ARBA" id="ARBA00020461"/>
    </source>
</evidence>
<keyword evidence="6 11" id="KW-0819">tRNA processing</keyword>
<evidence type="ECO:0000259" key="12">
    <source>
        <dbReference type="SMART" id="SM01228"/>
    </source>
</evidence>
<dbReference type="GO" id="GO:0030488">
    <property type="term" value="P:tRNA methylation"/>
    <property type="evidence" value="ECO:0007669"/>
    <property type="project" value="TreeGrafter"/>
</dbReference>
<evidence type="ECO:0000256" key="3">
    <source>
        <dbReference type="ARBA" id="ARBA00007653"/>
    </source>
</evidence>
<dbReference type="InterPro" id="IPR020595">
    <property type="entry name" value="MnmG-rel_CS"/>
</dbReference>
<evidence type="ECO:0000313" key="14">
    <source>
        <dbReference type="Proteomes" id="UP000319859"/>
    </source>
</evidence>
<comment type="similarity">
    <text evidence="3 11">Belongs to the MnmG family.</text>
</comment>
<comment type="subunit">
    <text evidence="9 11">Homodimer. Heterotetramer of two MnmE and two MnmG subunits.</text>
</comment>
<dbReference type="FunFam" id="3.50.50.60:FF:000002">
    <property type="entry name" value="tRNA uridine 5-carboxymethylaminomethyl modification enzyme MnmG"/>
    <property type="match status" value="1"/>
</dbReference>
<dbReference type="SMART" id="SM01228">
    <property type="entry name" value="GIDA_assoc_3"/>
    <property type="match status" value="1"/>
</dbReference>
<dbReference type="EMBL" id="VITN01000003">
    <property type="protein sequence ID" value="TWB22501.1"/>
    <property type="molecule type" value="Genomic_DNA"/>
</dbReference>
<dbReference type="AlphaFoldDB" id="A0A560FLL2"/>
<feature type="binding site" evidence="11">
    <location>
        <begin position="290"/>
        <end position="304"/>
    </location>
    <ligand>
        <name>NAD(+)</name>
        <dbReference type="ChEBI" id="CHEBI:57540"/>
    </ligand>
</feature>
<dbReference type="FunFam" id="1.10.150.570:FF:000001">
    <property type="entry name" value="tRNA uridine 5-carboxymethylaminomethyl modification enzyme MnmG"/>
    <property type="match status" value="1"/>
</dbReference>
<organism evidence="13 14">
    <name type="scientific">Nitrospirillum amazonense</name>
    <dbReference type="NCBI Taxonomy" id="28077"/>
    <lineage>
        <taxon>Bacteria</taxon>
        <taxon>Pseudomonadati</taxon>
        <taxon>Pseudomonadota</taxon>
        <taxon>Alphaproteobacteria</taxon>
        <taxon>Rhodospirillales</taxon>
        <taxon>Azospirillaceae</taxon>
        <taxon>Nitrospirillum</taxon>
    </lineage>
</organism>
<accession>A0A560FLL2</accession>
<feature type="domain" description="tRNA uridine 5-carboxymethylaminomethyl modification enzyme C-terminal subdomain" evidence="12">
    <location>
        <begin position="559"/>
        <end position="630"/>
    </location>
</feature>
<dbReference type="PROSITE" id="PS01281">
    <property type="entry name" value="GIDA_2"/>
    <property type="match status" value="1"/>
</dbReference>
<feature type="binding site" evidence="11">
    <location>
        <begin position="30"/>
        <end position="35"/>
    </location>
    <ligand>
        <name>FAD</name>
        <dbReference type="ChEBI" id="CHEBI:57692"/>
    </ligand>
</feature>
<sequence length="653" mass="70271">MAVIPWRPLTHPVPAPKVRAMHTYDVIVVGAGHAGCEAAAAAARLGARTALYTHRLDTVGEMSCNPAIGGLGKGHLVREIDAMDGVMGRVTDRAGIQFRVLNKSKGPAVRGPRAQADRKLYRQAMQAILAEQANLTLVAAAVEDLVIDAHGQVAGIVTATGETVMAGAVVLTTGTFLRGLIHIGEEKIPAGRVGEAPALGLSDTLMRVGFPLGRLKTGTPPRLDGRTIDWASLEMQPGDDPPPPFSYLTDKITTPQVPCHITWTSTRVHEVIRANLHRAPMYSGQIEGIGPRYCPSVEDKIVRFADKERHQIFLEPEGLDDDTVYPNGISTSLPRDVQLEILKAIPGLEHATMLRPGYAIEYDYVDPRELAPTLETRRLPRLFLAGQINGTTGYEEAAAQGLVAGLNAALAVSGSAPFILDRAESYIGVMIDDLITRGTSEPYRMFTSRAEYRLLLRADNADQRLTPRGLSLGCVGEVRASAFGAKLAALDHARHLAGTLSATPNELAKHGLTINQDGVRRSVADLLRYPDIDLARLGAIWPELNGFSPEIAEQVEIDGRYAGYLDRQEADIRAFRRDEALALPADLDVDAIASLSAEIRTKLRQVCPATLGAAARIPGMTPAALTALLRHVKKRPARFAHGNADTDDTTSAA</sequence>
<comment type="cofactor">
    <cofactor evidence="1 11">
        <name>FAD</name>
        <dbReference type="ChEBI" id="CHEBI:57692"/>
    </cofactor>
</comment>
<dbReference type="Gene3D" id="3.50.50.60">
    <property type="entry name" value="FAD/NAD(P)-binding domain"/>
    <property type="match status" value="2"/>
</dbReference>
<comment type="caution">
    <text evidence="11">Lacks conserved residue(s) required for the propagation of feature annotation.</text>
</comment>
<dbReference type="InterPro" id="IPR026904">
    <property type="entry name" value="MnmG_C"/>
</dbReference>
<dbReference type="PROSITE" id="PS01280">
    <property type="entry name" value="GIDA_1"/>
    <property type="match status" value="1"/>
</dbReference>
<evidence type="ECO:0000256" key="8">
    <source>
        <dbReference type="ARBA" id="ARBA00023027"/>
    </source>
</evidence>
<dbReference type="Gene3D" id="1.10.150.570">
    <property type="entry name" value="GidA associated domain, C-terminal subdomain"/>
    <property type="match status" value="1"/>
</dbReference>
<dbReference type="Pfam" id="PF21680">
    <property type="entry name" value="GIDA_C_1st"/>
    <property type="match status" value="1"/>
</dbReference>
<comment type="caution">
    <text evidence="13">The sequence shown here is derived from an EMBL/GenBank/DDBJ whole genome shotgun (WGS) entry which is preliminary data.</text>
</comment>
<keyword evidence="5 11" id="KW-0285">Flavoprotein</keyword>
<evidence type="ECO:0000256" key="5">
    <source>
        <dbReference type="ARBA" id="ARBA00022630"/>
    </source>
</evidence>
<dbReference type="GO" id="GO:0002098">
    <property type="term" value="P:tRNA wobble uridine modification"/>
    <property type="evidence" value="ECO:0007669"/>
    <property type="project" value="InterPro"/>
</dbReference>